<sequence length="805" mass="92235">MYPAWEEEARWIWHPEWTAEDEDGTGKFVYFRKTFELDRPGYRCTIRISADSRYRLFVNGKLISRGPCKGDRFTWYYDSFDVHNDLVEGTNVLAVQVLRYPYTGGGNESVWRTRLPGLYVHAAVLDEAKREIARAHSDESWFCLKDEAVVLTQGVYTQFLGVTESVNGCKRPFGWMETGFAANGWVQAIPYTFDIKHGTLKPWELRERPIPFLYEKPQRFTGVARLQSSANETGWLQLLRNNQALVLPENTKTIVDIDAGELTTGYPELLLSGGKDSEIRLMCAECYENEPVQIPWLRNKGDRTDSIHGDLYGDVDVYRPAGFGRSLPFSPEQYEPFWFRTFRYIRLEIRTGAAPLTLHGFTYKETGYPLEIKAFYQSSDPNESKLWDISVRTLRRCMHETYEDCPYYEQLQYVMDTRSQILFTYYLSGDDRLARRTLFDFHSSLLPEGLTQSRYPSMTPQVIPGFSLYWIMMLYDHMMFAGDRVLVERYLPGVDAVLGYFHRLRDDRGLVGSMNPRYWSFVDWADRWKEDFGVPEAAKRGPLTVYNLMYAYALGLAAELAAYAGRKGVSAEYRDRARQMREAVRAHCRSSTLNGVFADGPGIESFSQHAQIWAVLSQTITAEEARQAMKISLKNPDFVPCSFAMAFYLFRALAEVDLYDEVYDLLEPWRVMAGQNLTTWMEDTVSQRSDCHAWGSVPVYEYAAETLGVKAAAPGFGEIVIQPRIGRLNRAAGRVMTSQGAVDAAWRLEQSQFHLSAKWPEHVPCTFRLPDGQSVRIESGGEYTTVIEMPDITGTRGKGDLDDQP</sequence>
<dbReference type="InterPro" id="IPR035398">
    <property type="entry name" value="Bac_rhamnosid_C"/>
</dbReference>
<dbReference type="InterPro" id="IPR008979">
    <property type="entry name" value="Galactose-bd-like_sf"/>
</dbReference>
<dbReference type="GO" id="GO:0005975">
    <property type="term" value="P:carbohydrate metabolic process"/>
    <property type="evidence" value="ECO:0007669"/>
    <property type="project" value="InterPro"/>
</dbReference>
<dbReference type="PANTHER" id="PTHR34987">
    <property type="entry name" value="C, PUTATIVE (AFU_ORTHOLOGUE AFUA_3G02880)-RELATED"/>
    <property type="match status" value="1"/>
</dbReference>
<comment type="caution">
    <text evidence="3">The sequence shown here is derived from an EMBL/GenBank/DDBJ whole genome shotgun (WGS) entry which is preliminary data.</text>
</comment>
<dbReference type="Gene3D" id="1.50.10.10">
    <property type="match status" value="1"/>
</dbReference>
<organism evidence="3 4">
    <name type="scientific">Paenibacillus macerans</name>
    <name type="common">Bacillus macerans</name>
    <dbReference type="NCBI Taxonomy" id="44252"/>
    <lineage>
        <taxon>Bacteria</taxon>
        <taxon>Bacillati</taxon>
        <taxon>Bacillota</taxon>
        <taxon>Bacilli</taxon>
        <taxon>Bacillales</taxon>
        <taxon>Paenibacillaceae</taxon>
        <taxon>Paenibacillus</taxon>
    </lineage>
</organism>
<accession>A0A6N8EUN0</accession>
<dbReference type="InterPro" id="IPR008928">
    <property type="entry name" value="6-hairpin_glycosidase_sf"/>
</dbReference>
<dbReference type="Gene3D" id="2.60.420.10">
    <property type="entry name" value="Maltose phosphorylase, domain 3"/>
    <property type="match status" value="1"/>
</dbReference>
<dbReference type="RefSeq" id="WP_155620070.1">
    <property type="nucleotide sequence ID" value="NZ_CP086393.1"/>
</dbReference>
<dbReference type="EMBL" id="WNZZ01000008">
    <property type="protein sequence ID" value="MUG23294.1"/>
    <property type="molecule type" value="Genomic_DNA"/>
</dbReference>
<dbReference type="Gene3D" id="2.60.120.260">
    <property type="entry name" value="Galactose-binding domain-like"/>
    <property type="match status" value="1"/>
</dbReference>
<gene>
    <name evidence="3" type="ORF">GNQ08_12865</name>
</gene>
<evidence type="ECO:0000259" key="1">
    <source>
        <dbReference type="Pfam" id="PF17389"/>
    </source>
</evidence>
<protein>
    <submittedName>
        <fullName evidence="3">Bacterial alpha-L-rhamnosidase</fullName>
    </submittedName>
</protein>
<feature type="domain" description="Alpha-L-rhamnosidase six-hairpin glycosidase" evidence="1">
    <location>
        <begin position="375"/>
        <end position="695"/>
    </location>
</feature>
<dbReference type="Proteomes" id="UP000442469">
    <property type="component" value="Unassembled WGS sequence"/>
</dbReference>
<evidence type="ECO:0000313" key="3">
    <source>
        <dbReference type="EMBL" id="MUG23294.1"/>
    </source>
</evidence>
<dbReference type="Pfam" id="PF17389">
    <property type="entry name" value="Bac_rhamnosid6H"/>
    <property type="match status" value="1"/>
</dbReference>
<dbReference type="Pfam" id="PF17390">
    <property type="entry name" value="Bac_rhamnosid_C"/>
    <property type="match status" value="1"/>
</dbReference>
<reference evidence="3 4" key="1">
    <citation type="submission" date="2019-11" db="EMBL/GenBank/DDBJ databases">
        <title>Draft genome sequences of five Paenibacillus species of dairy origin.</title>
        <authorList>
            <person name="Olajide A.M."/>
            <person name="Chen S."/>
            <person name="Lapointe G."/>
        </authorList>
    </citation>
    <scope>NUCLEOTIDE SEQUENCE [LARGE SCALE GENOMIC DNA]</scope>
    <source>
        <strain evidence="3 4">3CT49</strain>
    </source>
</reference>
<dbReference type="PANTHER" id="PTHR34987:SF2">
    <property type="entry name" value="B, PUTATIVE (AFU_ORTHOLOGUE AFUA_7G05040)-RELATED"/>
    <property type="match status" value="1"/>
</dbReference>
<proteinExistence type="predicted"/>
<dbReference type="SUPFAM" id="SSF49785">
    <property type="entry name" value="Galactose-binding domain-like"/>
    <property type="match status" value="1"/>
</dbReference>
<dbReference type="SUPFAM" id="SSF48208">
    <property type="entry name" value="Six-hairpin glycosidases"/>
    <property type="match status" value="1"/>
</dbReference>
<evidence type="ECO:0000259" key="2">
    <source>
        <dbReference type="Pfam" id="PF17390"/>
    </source>
</evidence>
<dbReference type="InterPro" id="IPR012341">
    <property type="entry name" value="6hp_glycosidase-like_sf"/>
</dbReference>
<dbReference type="AlphaFoldDB" id="A0A6N8EUN0"/>
<dbReference type="InterPro" id="IPR035396">
    <property type="entry name" value="Bac_rhamnosid6H"/>
</dbReference>
<feature type="domain" description="Alpha-L-rhamnosidase C-terminal" evidence="2">
    <location>
        <begin position="708"/>
        <end position="781"/>
    </location>
</feature>
<evidence type="ECO:0000313" key="4">
    <source>
        <dbReference type="Proteomes" id="UP000442469"/>
    </source>
</evidence>
<name>A0A6N8EUN0_PAEMA</name>